<dbReference type="EMBL" id="CCKQ01005859">
    <property type="protein sequence ID" value="CDW77127.1"/>
    <property type="molecule type" value="Genomic_DNA"/>
</dbReference>
<feature type="domain" description="RRM" evidence="5">
    <location>
        <begin position="294"/>
        <end position="372"/>
    </location>
</feature>
<accession>A0A078A4N1</accession>
<evidence type="ECO:0000256" key="2">
    <source>
        <dbReference type="ARBA" id="ARBA00022884"/>
    </source>
</evidence>
<gene>
    <name evidence="6" type="primary">Contig7881.g393</name>
    <name evidence="6" type="ORF">STYLEM_6096</name>
</gene>
<evidence type="ECO:0000256" key="3">
    <source>
        <dbReference type="PROSITE-ProRule" id="PRU00176"/>
    </source>
</evidence>
<feature type="compositionally biased region" description="Basic and acidic residues" evidence="4">
    <location>
        <begin position="62"/>
        <end position="86"/>
    </location>
</feature>
<dbReference type="InterPro" id="IPR012677">
    <property type="entry name" value="Nucleotide-bd_a/b_plait_sf"/>
</dbReference>
<dbReference type="InParanoid" id="A0A078A4N1"/>
<evidence type="ECO:0000313" key="6">
    <source>
        <dbReference type="EMBL" id="CDW77127.1"/>
    </source>
</evidence>
<dbReference type="PROSITE" id="PS50102">
    <property type="entry name" value="RRM"/>
    <property type="match status" value="1"/>
</dbReference>
<dbReference type="Proteomes" id="UP000039865">
    <property type="component" value="Unassembled WGS sequence"/>
</dbReference>
<dbReference type="PANTHER" id="PTHR48032:SF6">
    <property type="entry name" value="RNA-BINDING (RRM_RBD_RNP MOTIFS) FAMILY PROTEIN"/>
    <property type="match status" value="1"/>
</dbReference>
<evidence type="ECO:0000313" key="7">
    <source>
        <dbReference type="Proteomes" id="UP000039865"/>
    </source>
</evidence>
<proteinExistence type="predicted"/>
<organism evidence="6 7">
    <name type="scientific">Stylonychia lemnae</name>
    <name type="common">Ciliate</name>
    <dbReference type="NCBI Taxonomy" id="5949"/>
    <lineage>
        <taxon>Eukaryota</taxon>
        <taxon>Sar</taxon>
        <taxon>Alveolata</taxon>
        <taxon>Ciliophora</taxon>
        <taxon>Intramacronucleata</taxon>
        <taxon>Spirotrichea</taxon>
        <taxon>Stichotrichia</taxon>
        <taxon>Sporadotrichida</taxon>
        <taxon>Oxytrichidae</taxon>
        <taxon>Stylonychinae</taxon>
        <taxon>Stylonychia</taxon>
    </lineage>
</organism>
<evidence type="ECO:0000256" key="1">
    <source>
        <dbReference type="ARBA" id="ARBA00022737"/>
    </source>
</evidence>
<dbReference type="AlphaFoldDB" id="A0A078A4N1"/>
<keyword evidence="7" id="KW-1185">Reference proteome</keyword>
<dbReference type="InterPro" id="IPR000504">
    <property type="entry name" value="RRM_dom"/>
</dbReference>
<feature type="region of interest" description="Disordered" evidence="4">
    <location>
        <begin position="62"/>
        <end position="95"/>
    </location>
</feature>
<keyword evidence="2 3" id="KW-0694">RNA-binding</keyword>
<name>A0A078A4N1_STYLE</name>
<reference evidence="6 7" key="1">
    <citation type="submission" date="2014-06" db="EMBL/GenBank/DDBJ databases">
        <authorList>
            <person name="Swart Estienne"/>
        </authorList>
    </citation>
    <scope>NUCLEOTIDE SEQUENCE [LARGE SCALE GENOMIC DNA]</scope>
    <source>
        <strain evidence="6 7">130c</strain>
    </source>
</reference>
<evidence type="ECO:0000256" key="4">
    <source>
        <dbReference type="SAM" id="MobiDB-lite"/>
    </source>
</evidence>
<dbReference type="SMART" id="SM00360">
    <property type="entry name" value="RRM"/>
    <property type="match status" value="2"/>
</dbReference>
<dbReference type="OrthoDB" id="312488at2759"/>
<protein>
    <recommendedName>
        <fullName evidence="5">RRM domain-containing protein</fullName>
    </recommendedName>
</protein>
<dbReference type="GO" id="GO:0006417">
    <property type="term" value="P:regulation of translation"/>
    <property type="evidence" value="ECO:0007669"/>
    <property type="project" value="TreeGrafter"/>
</dbReference>
<sequence length="449" mass="51761">MSNPNQLHEGKLFVGGLASSTTQDKSRGFGFVIMNNQDQVNNVLSKGPHFLDGKQIDCKRAVPKEKLQTIPKNEKKSEPAKEEQKSKSRKQKKLTQKAISSLDVCKKIQSDIIQPTQNTNTTLNQTEFDQNQNHLVNQFGSRNQDVASIHNGSENEISDRQYQILTQFLQNIPQLKIRFDPPKQKWHPELNYFSKQKVVLSDIESQIVQISDINLNDHYKQNVIEIEKTHDQKIQSSEYYLNQYIENSDRDSTTQISSLDQMFDFDDSKKGLDFNEISLSCISLEEDPMSFRTTKIFVGGLNHEVSQQELKEYFSVFGNIEECIIMVDKNTLKSRGFGFITFQKDDSVEKVMDEKEKHFLHGKWIDCKKAMPVNHQSLQKAKKEKIINQKMANIIAVAEKKEMLAGLKLSSQQSIVIEKLRIISERLQLKFCRRYNNNLPKQSHVESLG</sequence>
<dbReference type="Gene3D" id="3.30.70.330">
    <property type="match status" value="2"/>
</dbReference>
<dbReference type="SUPFAM" id="SSF54928">
    <property type="entry name" value="RNA-binding domain, RBD"/>
    <property type="match status" value="2"/>
</dbReference>
<dbReference type="GO" id="GO:0003729">
    <property type="term" value="F:mRNA binding"/>
    <property type="evidence" value="ECO:0007669"/>
    <property type="project" value="TreeGrafter"/>
</dbReference>
<keyword evidence="1" id="KW-0677">Repeat</keyword>
<evidence type="ECO:0000259" key="5">
    <source>
        <dbReference type="PROSITE" id="PS50102"/>
    </source>
</evidence>
<dbReference type="InterPro" id="IPR035979">
    <property type="entry name" value="RBD_domain_sf"/>
</dbReference>
<dbReference type="Pfam" id="PF00076">
    <property type="entry name" value="RRM_1"/>
    <property type="match status" value="1"/>
</dbReference>
<dbReference type="PANTHER" id="PTHR48032">
    <property type="entry name" value="RNA-BINDING PROTEIN MUSASHI HOMOLOG RBP6"/>
    <property type="match status" value="1"/>
</dbReference>